<comment type="caution">
    <text evidence="1">The sequence shown here is derived from an EMBL/GenBank/DDBJ whole genome shotgun (WGS) entry which is preliminary data.</text>
</comment>
<dbReference type="RefSeq" id="WP_056978601.1">
    <property type="nucleotide sequence ID" value="NZ_AYZR01000009.1"/>
</dbReference>
<evidence type="ECO:0000313" key="1">
    <source>
        <dbReference type="EMBL" id="KRM93177.1"/>
    </source>
</evidence>
<dbReference type="STRING" id="1423802.FC56_GL000841"/>
<protein>
    <submittedName>
        <fullName evidence="1">Uncharacterized protein</fullName>
    </submittedName>
</protein>
<keyword evidence="2" id="KW-1185">Reference proteome</keyword>
<sequence length="135" mass="15139">MEDNIKLGNPVFDNMMFVLANPVTKANHKDYKYGNEELIQIADDVWAMPAYMKQDDDFSLFFIITTIEDGTTVLVFATGEQDGEKGTDFSLSVPMTTGAGLNLLQAHDEEQAQSLLHFINQISKAAEGDWRMVEE</sequence>
<gene>
    <name evidence="1" type="ORF">FC56_GL000841</name>
</gene>
<accession>A0A0R2CYT5</accession>
<dbReference type="AlphaFoldDB" id="A0A0R2CYT5"/>
<organism evidence="1 2">
    <name type="scientific">Lentilactobacillus senioris DSM 24302 = JCM 17472</name>
    <dbReference type="NCBI Taxonomy" id="1423802"/>
    <lineage>
        <taxon>Bacteria</taxon>
        <taxon>Bacillati</taxon>
        <taxon>Bacillota</taxon>
        <taxon>Bacilli</taxon>
        <taxon>Lactobacillales</taxon>
        <taxon>Lactobacillaceae</taxon>
        <taxon>Lentilactobacillus</taxon>
    </lineage>
</organism>
<name>A0A0R2CYT5_9LACO</name>
<dbReference type="PATRIC" id="fig|1423802.4.peg.854"/>
<dbReference type="Proteomes" id="UP000051256">
    <property type="component" value="Unassembled WGS sequence"/>
</dbReference>
<reference evidence="1 2" key="1">
    <citation type="journal article" date="2015" name="Genome Announc.">
        <title>Expanding the biotechnology potential of lactobacilli through comparative genomics of 213 strains and associated genera.</title>
        <authorList>
            <person name="Sun Z."/>
            <person name="Harris H.M."/>
            <person name="McCann A."/>
            <person name="Guo C."/>
            <person name="Argimon S."/>
            <person name="Zhang W."/>
            <person name="Yang X."/>
            <person name="Jeffery I.B."/>
            <person name="Cooney J.C."/>
            <person name="Kagawa T.F."/>
            <person name="Liu W."/>
            <person name="Song Y."/>
            <person name="Salvetti E."/>
            <person name="Wrobel A."/>
            <person name="Rasinkangas P."/>
            <person name="Parkhill J."/>
            <person name="Rea M.C."/>
            <person name="O'Sullivan O."/>
            <person name="Ritari J."/>
            <person name="Douillard F.P."/>
            <person name="Paul Ross R."/>
            <person name="Yang R."/>
            <person name="Briner A.E."/>
            <person name="Felis G.E."/>
            <person name="de Vos W.M."/>
            <person name="Barrangou R."/>
            <person name="Klaenhammer T.R."/>
            <person name="Caufield P.W."/>
            <person name="Cui Y."/>
            <person name="Zhang H."/>
            <person name="O'Toole P.W."/>
        </authorList>
    </citation>
    <scope>NUCLEOTIDE SEQUENCE [LARGE SCALE GENOMIC DNA]</scope>
    <source>
        <strain evidence="1 2">DSM 24302</strain>
    </source>
</reference>
<evidence type="ECO:0000313" key="2">
    <source>
        <dbReference type="Proteomes" id="UP000051256"/>
    </source>
</evidence>
<dbReference type="EMBL" id="AYZR01000009">
    <property type="protein sequence ID" value="KRM93177.1"/>
    <property type="molecule type" value="Genomic_DNA"/>
</dbReference>
<proteinExistence type="predicted"/>